<feature type="region of interest" description="Disordered" evidence="1">
    <location>
        <begin position="85"/>
        <end position="106"/>
    </location>
</feature>
<comment type="caution">
    <text evidence="2">The sequence shown here is derived from an EMBL/GenBank/DDBJ whole genome shotgun (WGS) entry which is preliminary data.</text>
</comment>
<evidence type="ECO:0000256" key="1">
    <source>
        <dbReference type="SAM" id="MobiDB-lite"/>
    </source>
</evidence>
<sequence length="148" mass="16074">MIHVKAMPALRSARSIPERVISGQSAARVIVIRAKQRTMRCRHLHQQPDDTQRLHAERPAARLFASRRTATGVDSIALKMRVHHPRAASTRSATDAMAPGEGRADEGVGDALASLRRIVLVRRLSDAPATLNRLHGAGGAILMARSNV</sequence>
<dbReference type="EMBL" id="VDUZ01000001">
    <property type="protein sequence ID" value="TXL82364.1"/>
    <property type="molecule type" value="Genomic_DNA"/>
</dbReference>
<proteinExistence type="predicted"/>
<gene>
    <name evidence="2" type="ORF">FHP25_01315</name>
</gene>
<accession>A0A5C8PW89</accession>
<evidence type="ECO:0000313" key="3">
    <source>
        <dbReference type="Proteomes" id="UP000321638"/>
    </source>
</evidence>
<protein>
    <submittedName>
        <fullName evidence="2">Uncharacterized protein</fullName>
    </submittedName>
</protein>
<keyword evidence="3" id="KW-1185">Reference proteome</keyword>
<dbReference type="RefSeq" id="WP_178133200.1">
    <property type="nucleotide sequence ID" value="NZ_VDUZ01000001.1"/>
</dbReference>
<name>A0A5C8PW89_9HYPH</name>
<dbReference type="Proteomes" id="UP000321638">
    <property type="component" value="Unassembled WGS sequence"/>
</dbReference>
<evidence type="ECO:0000313" key="2">
    <source>
        <dbReference type="EMBL" id="TXL82364.1"/>
    </source>
</evidence>
<reference evidence="2 3" key="1">
    <citation type="submission" date="2019-06" db="EMBL/GenBank/DDBJ databases">
        <title>New taxonomy in bacterial strain CC-CFT640, isolated from vineyard.</title>
        <authorList>
            <person name="Lin S.-Y."/>
            <person name="Tsai C.-F."/>
            <person name="Young C.-C."/>
        </authorList>
    </citation>
    <scope>NUCLEOTIDE SEQUENCE [LARGE SCALE GENOMIC DNA]</scope>
    <source>
        <strain evidence="2 3">CC-CFT640</strain>
    </source>
</reference>
<organism evidence="2 3">
    <name type="scientific">Vineibacter terrae</name>
    <dbReference type="NCBI Taxonomy" id="2586908"/>
    <lineage>
        <taxon>Bacteria</taxon>
        <taxon>Pseudomonadati</taxon>
        <taxon>Pseudomonadota</taxon>
        <taxon>Alphaproteobacteria</taxon>
        <taxon>Hyphomicrobiales</taxon>
        <taxon>Vineibacter</taxon>
    </lineage>
</organism>
<dbReference type="AlphaFoldDB" id="A0A5C8PW89"/>